<dbReference type="Pfam" id="PF05470">
    <property type="entry name" value="eIF-3c_N"/>
    <property type="match status" value="2"/>
</dbReference>
<dbReference type="HOGENOM" id="CLU_004304_0_2_1"/>
<comment type="subunit">
    <text evidence="4">Component of the eukaryotic translation initiation factor 3 (eIF-3) complex.</text>
</comment>
<dbReference type="PROSITE" id="PS50250">
    <property type="entry name" value="PCI"/>
    <property type="match status" value="1"/>
</dbReference>
<dbReference type="InParanoid" id="G8ZYC4"/>
<keyword evidence="1 4" id="KW-0963">Cytoplasm</keyword>
<dbReference type="KEGG" id="tdl:TDEL_0G00320"/>
<accession>G8ZYC4</accession>
<dbReference type="GO" id="GO:0003723">
    <property type="term" value="F:RNA binding"/>
    <property type="evidence" value="ECO:0007669"/>
    <property type="project" value="InterPro"/>
</dbReference>
<dbReference type="GO" id="GO:0016282">
    <property type="term" value="C:eukaryotic 43S preinitiation complex"/>
    <property type="evidence" value="ECO:0007669"/>
    <property type="project" value="UniProtKB-UniRule"/>
</dbReference>
<evidence type="ECO:0000259" key="6">
    <source>
        <dbReference type="PROSITE" id="PS50250"/>
    </source>
</evidence>
<dbReference type="FunCoup" id="G8ZYC4">
    <property type="interactions" value="1278"/>
</dbReference>
<feature type="region of interest" description="Disordered" evidence="5">
    <location>
        <begin position="1"/>
        <end position="73"/>
    </location>
</feature>
<evidence type="ECO:0000256" key="3">
    <source>
        <dbReference type="ARBA" id="ARBA00022917"/>
    </source>
</evidence>
<feature type="domain" description="PCI" evidence="6">
    <location>
        <begin position="603"/>
        <end position="778"/>
    </location>
</feature>
<evidence type="ECO:0000313" key="7">
    <source>
        <dbReference type="EMBL" id="CCE93399.1"/>
    </source>
</evidence>
<dbReference type="InterPro" id="IPR027516">
    <property type="entry name" value="EIF3C"/>
</dbReference>
<comment type="similarity">
    <text evidence="4">Belongs to the eIF-3 subunit C family.</text>
</comment>
<protein>
    <recommendedName>
        <fullName evidence="4">Eukaryotic translation initiation factor 3 subunit C</fullName>
        <shortName evidence="4">eIF3c</shortName>
    </recommendedName>
    <alternativeName>
        <fullName evidence="4">Eukaryotic translation initiation factor 3 93 kDa subunit homolog</fullName>
        <shortName evidence="4">eIF3 p93</shortName>
    </alternativeName>
    <alternativeName>
        <fullName evidence="4">Translation initiation factor eIF3, p93 subunit homolog</fullName>
    </alternativeName>
</protein>
<dbReference type="PANTHER" id="PTHR13937:SF0">
    <property type="entry name" value="EUKARYOTIC TRANSLATION INITIATION FACTOR 3 SUBUNIT C-RELATED"/>
    <property type="match status" value="1"/>
</dbReference>
<dbReference type="SMART" id="SM00088">
    <property type="entry name" value="PINT"/>
    <property type="match status" value="1"/>
</dbReference>
<dbReference type="InterPro" id="IPR000717">
    <property type="entry name" value="PCI_dom"/>
</dbReference>
<dbReference type="GO" id="GO:0071540">
    <property type="term" value="C:eukaryotic translation initiation factor 3 complex, eIF3e"/>
    <property type="evidence" value="ECO:0007669"/>
    <property type="project" value="EnsemblFungi"/>
</dbReference>
<dbReference type="GO" id="GO:0071541">
    <property type="term" value="C:eukaryotic translation initiation factor 3 complex, eIF3m"/>
    <property type="evidence" value="ECO:0007669"/>
    <property type="project" value="EnsemblFungi"/>
</dbReference>
<gene>
    <name evidence="7" type="primary">TDEL0G00320</name>
    <name evidence="4" type="synonym">NIP1</name>
    <name evidence="7" type="ORF">TDEL_0G00320</name>
</gene>
<dbReference type="GO" id="GO:0010494">
    <property type="term" value="C:cytoplasmic stress granule"/>
    <property type="evidence" value="ECO:0007669"/>
    <property type="project" value="EnsemblFungi"/>
</dbReference>
<dbReference type="RefSeq" id="XP_003682610.1">
    <property type="nucleotide sequence ID" value="XM_003682562.1"/>
</dbReference>
<name>G8ZYC4_TORDE</name>
<evidence type="ECO:0000313" key="8">
    <source>
        <dbReference type="Proteomes" id="UP000005627"/>
    </source>
</evidence>
<comment type="subcellular location">
    <subcellularLocation>
        <location evidence="4">Cytoplasm</location>
    </subcellularLocation>
</comment>
<comment type="function">
    <text evidence="4">Component of the eukaryotic translation initiation factor 3 (eIF-3) complex, which is involved in protein synthesis of a specialized repertoire of mRNAs and, together with other initiation factors, stimulates binding of mRNA and methionyl-tRNAi to the 40S ribosome. The eIF-3 complex specifically targets and initiates translation of a subset of mRNAs involved in cell proliferation.</text>
</comment>
<dbReference type="GO" id="GO:0031369">
    <property type="term" value="F:translation initiation factor binding"/>
    <property type="evidence" value="ECO:0007669"/>
    <property type="project" value="EnsemblFungi"/>
</dbReference>
<evidence type="ECO:0000256" key="4">
    <source>
        <dbReference type="HAMAP-Rule" id="MF_03002"/>
    </source>
</evidence>
<dbReference type="GO" id="GO:0003743">
    <property type="term" value="F:translation initiation factor activity"/>
    <property type="evidence" value="ECO:0007669"/>
    <property type="project" value="UniProtKB-UniRule"/>
</dbReference>
<dbReference type="PANTHER" id="PTHR13937">
    <property type="entry name" value="EUKARYOTIC TRANSLATION INITATION FACTOR 3, SUBUNIT 8 EIF3S8 -RELATED"/>
    <property type="match status" value="1"/>
</dbReference>
<keyword evidence="2 4" id="KW-0396">Initiation factor</keyword>
<dbReference type="STRING" id="1076872.G8ZYC4"/>
<proteinExistence type="inferred from homology"/>
<dbReference type="EMBL" id="HE616748">
    <property type="protein sequence ID" value="CCE93399.1"/>
    <property type="molecule type" value="Genomic_DNA"/>
</dbReference>
<dbReference type="GeneID" id="11504365"/>
<dbReference type="GO" id="GO:0043614">
    <property type="term" value="C:multi-eIF complex"/>
    <property type="evidence" value="ECO:0007669"/>
    <property type="project" value="EnsemblFungi"/>
</dbReference>
<dbReference type="Pfam" id="PF01399">
    <property type="entry name" value="PCI"/>
    <property type="match status" value="1"/>
</dbReference>
<dbReference type="InterPro" id="IPR008905">
    <property type="entry name" value="EIF3C_N_dom"/>
</dbReference>
<evidence type="ECO:0000256" key="5">
    <source>
        <dbReference type="SAM" id="MobiDB-lite"/>
    </source>
</evidence>
<dbReference type="OrthoDB" id="29647at2759"/>
<organism evidence="7 8">
    <name type="scientific">Torulaspora delbrueckii</name>
    <name type="common">Yeast</name>
    <name type="synonym">Candida colliculosa</name>
    <dbReference type="NCBI Taxonomy" id="4950"/>
    <lineage>
        <taxon>Eukaryota</taxon>
        <taxon>Fungi</taxon>
        <taxon>Dikarya</taxon>
        <taxon>Ascomycota</taxon>
        <taxon>Saccharomycotina</taxon>
        <taxon>Saccharomycetes</taxon>
        <taxon>Saccharomycetales</taxon>
        <taxon>Saccharomycetaceae</taxon>
        <taxon>Torulaspora</taxon>
    </lineage>
</organism>
<feature type="compositionally biased region" description="Low complexity" evidence="5">
    <location>
        <begin position="12"/>
        <end position="34"/>
    </location>
</feature>
<keyword evidence="8" id="KW-1185">Reference proteome</keyword>
<dbReference type="HAMAP" id="MF_03002">
    <property type="entry name" value="eIF3c"/>
    <property type="match status" value="1"/>
</dbReference>
<dbReference type="Proteomes" id="UP000005627">
    <property type="component" value="Chromosome 7"/>
</dbReference>
<dbReference type="GO" id="GO:0033290">
    <property type="term" value="C:eukaryotic 48S preinitiation complex"/>
    <property type="evidence" value="ECO:0007669"/>
    <property type="project" value="UniProtKB-UniRule"/>
</dbReference>
<evidence type="ECO:0000256" key="2">
    <source>
        <dbReference type="ARBA" id="ARBA00022540"/>
    </source>
</evidence>
<dbReference type="AlphaFoldDB" id="G8ZYC4"/>
<evidence type="ECO:0000256" key="1">
    <source>
        <dbReference type="ARBA" id="ARBA00022490"/>
    </source>
</evidence>
<sequence>MSRFFAANYEYDSGSSSSEEDLMSSSEESLNSSLSEEEEVSDDSFFNDSESESDIDSDDSDGRPYGPDWFKKSEFRKGGTNKFLKGASYSDSESEDEGKKVVKSAKEKLLDEMQAVYSSVENAGMTQDWVTILSEFDNISRLLIRAQQQNYGIPNIFIKVLAQIEDAVAGTTQNDIKNKGVARAFNTTKQRVKKVARENETLLAKFREDPESFDKEEDLEASVDADVVPTFGKKGINLSTLATATSEAGFFAALRIVLDTRGKKNADQYGLIRTMEELLQITKTPYETIMAYLTLIPIRFDASANLSYQPIEQWKASYNDIMKLLEILHEQLDNFQVSELANRNETIEEEPEADENGVKKILGSVFSFVERLDDEFNKSLLNTDPHSSDYLVRLRDEQLIYNLILRTQIYLEATLPEEEKERLLARPLVKRLDHIYYKSSPLVSIIETNAWASLPNNFTSSYIPYNGTADETYVTNLIGTLAESLRKHKNGGFRKRATLYQVYFTALNNDFNTAKDMLINSKVQAYINNSDPSLQILFNRVVVQLGLAGFKLCLIEDCHQVLNELLASSHLREILGQQTLQRVSANVGSSSSADEREQLCLPYHQHINLDLIDLVFMTCSLLIEVPQMTAFYSGIKVKRIPYSQKSIRRALEHYDKSTFQGPPETLRDFVLHAAKSMQKGDWQKCNSYLQCIPTWKLLPNAKTVLENLAERVQVESLKTFFFTYKRFYSKLSLEKLSDLFSLPKDKVSSIIEEVTAEFDINATMNEEKTIVTVEGDEITKLEEVALKLNKEAKIAKERLNPSTNRR</sequence>
<dbReference type="eggNOG" id="KOG1076">
    <property type="taxonomic scope" value="Eukaryota"/>
</dbReference>
<feature type="compositionally biased region" description="Acidic residues" evidence="5">
    <location>
        <begin position="49"/>
        <end position="59"/>
    </location>
</feature>
<reference evidence="7 8" key="1">
    <citation type="journal article" date="2011" name="Proc. Natl. Acad. Sci. U.S.A.">
        <title>Evolutionary erosion of yeast sex chromosomes by mating-type switching accidents.</title>
        <authorList>
            <person name="Gordon J.L."/>
            <person name="Armisen D."/>
            <person name="Proux-Wera E."/>
            <person name="Oheigeartaigh S.S."/>
            <person name="Byrne K.P."/>
            <person name="Wolfe K.H."/>
        </authorList>
    </citation>
    <scope>NUCLEOTIDE SEQUENCE [LARGE SCALE GENOMIC DNA]</scope>
    <source>
        <strain evidence="8">ATCC 10662 / CBS 1146 / NBRC 0425 / NCYC 2629 / NRRL Y-866</strain>
    </source>
</reference>
<keyword evidence="3 4" id="KW-0648">Protein biosynthesis</keyword>
<dbReference type="GO" id="GO:0001732">
    <property type="term" value="P:formation of cytoplasmic translation initiation complex"/>
    <property type="evidence" value="ECO:0007669"/>
    <property type="project" value="UniProtKB-UniRule"/>
</dbReference>